<gene>
    <name evidence="2" type="ORF">CHARACLAT_024928</name>
</gene>
<evidence type="ECO:0008006" key="4">
    <source>
        <dbReference type="Google" id="ProtNLM"/>
    </source>
</evidence>
<reference evidence="2 3" key="1">
    <citation type="submission" date="2021-06" db="EMBL/GenBank/DDBJ databases">
        <authorList>
            <person name="Palmer J.M."/>
        </authorList>
    </citation>
    <scope>NUCLEOTIDE SEQUENCE [LARGE SCALE GENOMIC DNA]</scope>
    <source>
        <strain evidence="2 3">CL_MEX2019</strain>
        <tissue evidence="2">Muscle</tissue>
    </source>
</reference>
<accession>A0ABU7F6T9</accession>
<organism evidence="2 3">
    <name type="scientific">Characodon lateralis</name>
    <dbReference type="NCBI Taxonomy" id="208331"/>
    <lineage>
        <taxon>Eukaryota</taxon>
        <taxon>Metazoa</taxon>
        <taxon>Chordata</taxon>
        <taxon>Craniata</taxon>
        <taxon>Vertebrata</taxon>
        <taxon>Euteleostomi</taxon>
        <taxon>Actinopterygii</taxon>
        <taxon>Neopterygii</taxon>
        <taxon>Teleostei</taxon>
        <taxon>Neoteleostei</taxon>
        <taxon>Acanthomorphata</taxon>
        <taxon>Ovalentaria</taxon>
        <taxon>Atherinomorphae</taxon>
        <taxon>Cyprinodontiformes</taxon>
        <taxon>Goodeidae</taxon>
        <taxon>Characodon</taxon>
    </lineage>
</organism>
<feature type="compositionally biased region" description="Low complexity" evidence="1">
    <location>
        <begin position="86"/>
        <end position="97"/>
    </location>
</feature>
<evidence type="ECO:0000313" key="3">
    <source>
        <dbReference type="Proteomes" id="UP001352852"/>
    </source>
</evidence>
<dbReference type="Proteomes" id="UP001352852">
    <property type="component" value="Unassembled WGS sequence"/>
</dbReference>
<evidence type="ECO:0000256" key="1">
    <source>
        <dbReference type="SAM" id="MobiDB-lite"/>
    </source>
</evidence>
<sequence length="97" mass="10315">MENSLSILCALLSSASLCALMSSLINSIISSSLSLFLLAHCLPSPSGCPPLRLALECPQGWRPLGQEVLWRPLTQHLVHKDKPGPSSSSGLFTDSLS</sequence>
<evidence type="ECO:0000313" key="2">
    <source>
        <dbReference type="EMBL" id="MED6294805.1"/>
    </source>
</evidence>
<name>A0ABU7F6T9_9TELE</name>
<proteinExistence type="predicted"/>
<keyword evidence="3" id="KW-1185">Reference proteome</keyword>
<comment type="caution">
    <text evidence="2">The sequence shown here is derived from an EMBL/GenBank/DDBJ whole genome shotgun (WGS) entry which is preliminary data.</text>
</comment>
<feature type="region of interest" description="Disordered" evidence="1">
    <location>
        <begin position="78"/>
        <end position="97"/>
    </location>
</feature>
<dbReference type="EMBL" id="JAHUTJ010076587">
    <property type="protein sequence ID" value="MED6294805.1"/>
    <property type="molecule type" value="Genomic_DNA"/>
</dbReference>
<protein>
    <recommendedName>
        <fullName evidence="4">Secreted protein</fullName>
    </recommendedName>
</protein>